<dbReference type="PANTHER" id="PTHR33463">
    <property type="entry name" value="NB-ARC DOMAIN-CONTAINING PROTEIN-RELATED"/>
    <property type="match status" value="1"/>
</dbReference>
<dbReference type="SUPFAM" id="SSF52047">
    <property type="entry name" value="RNI-like"/>
    <property type="match status" value="2"/>
</dbReference>
<feature type="non-terminal residue" evidence="3">
    <location>
        <position position="1"/>
    </location>
</feature>
<evidence type="ECO:0000313" key="4">
    <source>
        <dbReference type="Proteomes" id="UP001374535"/>
    </source>
</evidence>
<dbReference type="Gene3D" id="3.80.10.10">
    <property type="entry name" value="Ribonuclease Inhibitor"/>
    <property type="match status" value="1"/>
</dbReference>
<keyword evidence="1" id="KW-0611">Plant defense</keyword>
<dbReference type="InterPro" id="IPR050905">
    <property type="entry name" value="Plant_NBS-LRR"/>
</dbReference>
<reference evidence="3 4" key="1">
    <citation type="journal article" date="2023" name="Life. Sci Alliance">
        <title>Evolutionary insights into 3D genome organization and epigenetic landscape of Vigna mungo.</title>
        <authorList>
            <person name="Junaid A."/>
            <person name="Singh B."/>
            <person name="Bhatia S."/>
        </authorList>
    </citation>
    <scope>NUCLEOTIDE SEQUENCE [LARGE SCALE GENOMIC DNA]</scope>
    <source>
        <strain evidence="3">Urdbean</strain>
    </source>
</reference>
<feature type="domain" description="Disease resistance protein At4g27190-like leucine-rich repeats" evidence="2">
    <location>
        <begin position="405"/>
        <end position="541"/>
    </location>
</feature>
<protein>
    <recommendedName>
        <fullName evidence="2">Disease resistance protein At4g27190-like leucine-rich repeats domain-containing protein</fullName>
    </recommendedName>
</protein>
<organism evidence="3 4">
    <name type="scientific">Vigna mungo</name>
    <name type="common">Black gram</name>
    <name type="synonym">Phaseolus mungo</name>
    <dbReference type="NCBI Taxonomy" id="3915"/>
    <lineage>
        <taxon>Eukaryota</taxon>
        <taxon>Viridiplantae</taxon>
        <taxon>Streptophyta</taxon>
        <taxon>Embryophyta</taxon>
        <taxon>Tracheophyta</taxon>
        <taxon>Spermatophyta</taxon>
        <taxon>Magnoliopsida</taxon>
        <taxon>eudicotyledons</taxon>
        <taxon>Gunneridae</taxon>
        <taxon>Pentapetalae</taxon>
        <taxon>rosids</taxon>
        <taxon>fabids</taxon>
        <taxon>Fabales</taxon>
        <taxon>Fabaceae</taxon>
        <taxon>Papilionoideae</taxon>
        <taxon>50 kb inversion clade</taxon>
        <taxon>NPAAA clade</taxon>
        <taxon>indigoferoid/millettioid clade</taxon>
        <taxon>Phaseoleae</taxon>
        <taxon>Vigna</taxon>
    </lineage>
</organism>
<gene>
    <name evidence="3" type="ORF">V8G54_019891</name>
</gene>
<evidence type="ECO:0000256" key="1">
    <source>
        <dbReference type="ARBA" id="ARBA00022821"/>
    </source>
</evidence>
<evidence type="ECO:0000313" key="3">
    <source>
        <dbReference type="EMBL" id="WVZ06545.1"/>
    </source>
</evidence>
<dbReference type="InterPro" id="IPR057135">
    <property type="entry name" value="At4g27190-like_LRR"/>
</dbReference>
<dbReference type="Proteomes" id="UP001374535">
    <property type="component" value="Chromosome 6"/>
</dbReference>
<dbReference type="Pfam" id="PF23247">
    <property type="entry name" value="LRR_RPS2"/>
    <property type="match status" value="2"/>
</dbReference>
<keyword evidence="4" id="KW-1185">Reference proteome</keyword>
<accession>A0AAQ3NBB3</accession>
<evidence type="ECO:0000259" key="2">
    <source>
        <dbReference type="Pfam" id="PF23247"/>
    </source>
</evidence>
<sequence>FLTWKEFMEYSKRMILEDYLGMSGVHYRKPISENFYGSFKKLEFDAACRRTILIPFHVLPYLKNLQELKVHSSDVVQVIFDTDEIEVETRGIIFGLKKLILYDLPNLKCVWKENIEGIVSFSNLKRVDVDGCESLLTLFPLSLAKDLGNLEILDIKECEKMVEIVGMEDEMEHGTTIIFEFPCLSYLYLENMPLLSCFCPRKHHLECPLLDKLYVECCPKLKLFKSSFDDDSKREVLEAPTNLLQQPLFSIEKVSPKLEGLTLNEENIKLMSDARLPQYLLCKLKILKLSFEDDNNEKDNLPFDFFHKLPNLERLTVQKCFGLKEMFPSQKLQVHNKVLAGLKRLYLWELRVINLAMFSGIQTSKDSDFTFHVDLNTTVESLFHEKDFFNYSMLMILHDYLGMIRVQHAKPTASDNFFGSFRKLEFDITCNRSFVIPSHILPYLKNLEELMVHSSDVVQVIFDTDEIAVETKGIIFGLKKLILYDLPNLKCVWKENIEGIVSFSNLQRVDVEGCGSLVTLFPSSLAKSLGKLNTLDIQECEKMVEIVGKEDEMEDETTIMFEFHCLSYLNLETMPLLSCFYPGKHHLECPLLDQLYVECCPKLKLFISSFGDDSKKEVLEAPTNLLQQPLFSIEKVSPKLKGLTLNEENIKLMSDARLPQDLLCKVKILILSFEDDNNEKGDVSLSKASSSQQSTCWIETIIFVGIKFFSLFMVDYAFTLSVANLFHFHYGQLVLCSLSSRVDLCILGGKLVLFFG</sequence>
<name>A0AAQ3NBB3_VIGMU</name>
<proteinExistence type="predicted"/>
<dbReference type="PANTHER" id="PTHR33463:SF145">
    <property type="entry name" value="NB-ARC DOMAIN-CONTAINING PROTEIN"/>
    <property type="match status" value="1"/>
</dbReference>
<feature type="domain" description="Disease resistance protein At4g27190-like leucine-rich repeats" evidence="2">
    <location>
        <begin position="22"/>
        <end position="159"/>
    </location>
</feature>
<dbReference type="InterPro" id="IPR032675">
    <property type="entry name" value="LRR_dom_sf"/>
</dbReference>
<dbReference type="AlphaFoldDB" id="A0AAQ3NBB3"/>
<dbReference type="EMBL" id="CP144695">
    <property type="protein sequence ID" value="WVZ06545.1"/>
    <property type="molecule type" value="Genomic_DNA"/>
</dbReference>